<dbReference type="SUPFAM" id="SSF52540">
    <property type="entry name" value="P-loop containing nucleoside triphosphate hydrolases"/>
    <property type="match status" value="1"/>
</dbReference>
<evidence type="ECO:0000313" key="5">
    <source>
        <dbReference type="EMBL" id="SEH29381.1"/>
    </source>
</evidence>
<keyword evidence="1" id="KW-0813">Transport</keyword>
<reference evidence="5 6" key="1">
    <citation type="submission" date="2016-10" db="EMBL/GenBank/DDBJ databases">
        <authorList>
            <person name="de Groot N.N."/>
        </authorList>
    </citation>
    <scope>NUCLEOTIDE SEQUENCE [LARGE SCALE GENOMIC DNA]</scope>
    <source>
        <strain evidence="5 6">DSM 23031</strain>
    </source>
</reference>
<keyword evidence="3" id="KW-0067">ATP-binding</keyword>
<dbReference type="InterPro" id="IPR051782">
    <property type="entry name" value="ABC_Transporter_VariousFunc"/>
</dbReference>
<dbReference type="AlphaFoldDB" id="A0A1H6H142"/>
<dbReference type="InterPro" id="IPR003593">
    <property type="entry name" value="AAA+_ATPase"/>
</dbReference>
<feature type="domain" description="ABC transporter" evidence="4">
    <location>
        <begin position="4"/>
        <end position="220"/>
    </location>
</feature>
<dbReference type="Gene3D" id="3.40.50.300">
    <property type="entry name" value="P-loop containing nucleotide triphosphate hydrolases"/>
    <property type="match status" value="1"/>
</dbReference>
<organism evidence="5 6">
    <name type="scientific">Chryseobacterium culicis</name>
    <dbReference type="NCBI Taxonomy" id="680127"/>
    <lineage>
        <taxon>Bacteria</taxon>
        <taxon>Pseudomonadati</taxon>
        <taxon>Bacteroidota</taxon>
        <taxon>Flavobacteriia</taxon>
        <taxon>Flavobacteriales</taxon>
        <taxon>Weeksellaceae</taxon>
        <taxon>Chryseobacterium group</taxon>
        <taxon>Chryseobacterium</taxon>
    </lineage>
</organism>
<dbReference type="STRING" id="680127.SAMN05421593_1001"/>
<dbReference type="InterPro" id="IPR003439">
    <property type="entry name" value="ABC_transporter-like_ATP-bd"/>
</dbReference>
<dbReference type="PROSITE" id="PS50893">
    <property type="entry name" value="ABC_TRANSPORTER_2"/>
    <property type="match status" value="1"/>
</dbReference>
<evidence type="ECO:0000256" key="1">
    <source>
        <dbReference type="ARBA" id="ARBA00022448"/>
    </source>
</evidence>
<evidence type="ECO:0000259" key="4">
    <source>
        <dbReference type="PROSITE" id="PS50893"/>
    </source>
</evidence>
<protein>
    <submittedName>
        <fullName evidence="5">ABC-type lipopolysaccharide export system, ATPase component</fullName>
    </submittedName>
</protein>
<keyword evidence="2" id="KW-0547">Nucleotide-binding</keyword>
<gene>
    <name evidence="5" type="ORF">SAMN05421593_1001</name>
</gene>
<dbReference type="OrthoDB" id="9801987at2"/>
<dbReference type="Proteomes" id="UP000198561">
    <property type="component" value="Unassembled WGS sequence"/>
</dbReference>
<dbReference type="PANTHER" id="PTHR42939:SF1">
    <property type="entry name" value="ABC TRANSPORTER ATP-BINDING PROTEIN ALBC-RELATED"/>
    <property type="match status" value="1"/>
</dbReference>
<name>A0A1H6H142_CHRCI</name>
<evidence type="ECO:0000256" key="2">
    <source>
        <dbReference type="ARBA" id="ARBA00022741"/>
    </source>
</evidence>
<evidence type="ECO:0000313" key="6">
    <source>
        <dbReference type="Proteomes" id="UP000198561"/>
    </source>
</evidence>
<accession>A0A1H6H142</accession>
<dbReference type="SMART" id="SM00382">
    <property type="entry name" value="AAA"/>
    <property type="match status" value="1"/>
</dbReference>
<dbReference type="Pfam" id="PF00005">
    <property type="entry name" value="ABC_tran"/>
    <property type="match status" value="1"/>
</dbReference>
<sequence length="220" mass="25503">MSKLHVDSVTKSFDDRKILQDIYIGCETGQVVGLLGRNGTGKSTLLKIIFGTERGDNQFIKYDHTILKNISDRKNRISYLPQNLFLPKYIKIKNLIPLFCNPKNTELLFTSEFIQPFLHQKPKNLSTGEQRIIETLMIIYSEADFILLDEPFHSISPKITEELKKYVRQESARKGFIISDHNFKDVLDISDQILLLSEGHLKQIQDLSELQRYNYLPKSI</sequence>
<evidence type="ECO:0000256" key="3">
    <source>
        <dbReference type="ARBA" id="ARBA00022840"/>
    </source>
</evidence>
<dbReference type="GO" id="GO:0016887">
    <property type="term" value="F:ATP hydrolysis activity"/>
    <property type="evidence" value="ECO:0007669"/>
    <property type="project" value="InterPro"/>
</dbReference>
<dbReference type="InterPro" id="IPR027417">
    <property type="entry name" value="P-loop_NTPase"/>
</dbReference>
<dbReference type="EMBL" id="FNWQ01000001">
    <property type="protein sequence ID" value="SEH29381.1"/>
    <property type="molecule type" value="Genomic_DNA"/>
</dbReference>
<dbReference type="RefSeq" id="WP_089690171.1">
    <property type="nucleotide sequence ID" value="NZ_FNWQ01000001.1"/>
</dbReference>
<proteinExistence type="predicted"/>
<dbReference type="GO" id="GO:0005524">
    <property type="term" value="F:ATP binding"/>
    <property type="evidence" value="ECO:0007669"/>
    <property type="project" value="UniProtKB-KW"/>
</dbReference>
<dbReference type="PANTHER" id="PTHR42939">
    <property type="entry name" value="ABC TRANSPORTER ATP-BINDING PROTEIN ALBC-RELATED"/>
    <property type="match status" value="1"/>
</dbReference>